<comment type="caution">
    <text evidence="3">The sequence shown here is derived from an EMBL/GenBank/DDBJ whole genome shotgun (WGS) entry which is preliminary data.</text>
</comment>
<feature type="region of interest" description="Disordered" evidence="1">
    <location>
        <begin position="1"/>
        <end position="43"/>
    </location>
</feature>
<dbReference type="Gene3D" id="2.60.40.150">
    <property type="entry name" value="C2 domain"/>
    <property type="match status" value="1"/>
</dbReference>
<name>A0A9P6FYY7_9FUNG</name>
<feature type="compositionally biased region" description="Polar residues" evidence="1">
    <location>
        <begin position="1"/>
        <end position="11"/>
    </location>
</feature>
<dbReference type="Proteomes" id="UP000780801">
    <property type="component" value="Unassembled WGS sequence"/>
</dbReference>
<keyword evidence="3" id="KW-0812">Transmembrane</keyword>
<keyword evidence="3" id="KW-0472">Membrane</keyword>
<protein>
    <submittedName>
        <fullName evidence="3">Multiple C2 and transmembrane domain-containing protein 2</fullName>
    </submittedName>
</protein>
<accession>A0A9P6FYY7</accession>
<organism evidence="3 4">
    <name type="scientific">Lunasporangiospora selenospora</name>
    <dbReference type="NCBI Taxonomy" id="979761"/>
    <lineage>
        <taxon>Eukaryota</taxon>
        <taxon>Fungi</taxon>
        <taxon>Fungi incertae sedis</taxon>
        <taxon>Mucoromycota</taxon>
        <taxon>Mortierellomycotina</taxon>
        <taxon>Mortierellomycetes</taxon>
        <taxon>Mortierellales</taxon>
        <taxon>Mortierellaceae</taxon>
        <taxon>Lunasporangiospora</taxon>
    </lineage>
</organism>
<dbReference type="PRINTS" id="PR00360">
    <property type="entry name" value="C2DOMAIN"/>
</dbReference>
<feature type="non-terminal residue" evidence="3">
    <location>
        <position position="1"/>
    </location>
</feature>
<dbReference type="PROSITE" id="PS50004">
    <property type="entry name" value="C2"/>
    <property type="match status" value="1"/>
</dbReference>
<dbReference type="Pfam" id="PF00168">
    <property type="entry name" value="C2"/>
    <property type="match status" value="1"/>
</dbReference>
<dbReference type="CDD" id="cd00030">
    <property type="entry name" value="C2"/>
    <property type="match status" value="1"/>
</dbReference>
<sequence length="159" mass="17915">RDDATPTTPVSEPTPAAAGCKQKRDDSPIPVPTNATYPDPSAASSRNMGTLLVRLNYASNLKNRDWIGKSDPFVELWLDKKYKSRSKQAKGLNPVFQETFSFSVRSGQDSLYVRVVDRDTFWNDKIGSEGPRDYKLPRWFGLRDNGSVNMQLQFTPNRG</sequence>
<dbReference type="AlphaFoldDB" id="A0A9P6FYY7"/>
<evidence type="ECO:0000259" key="2">
    <source>
        <dbReference type="PROSITE" id="PS50004"/>
    </source>
</evidence>
<dbReference type="OrthoDB" id="270970at2759"/>
<feature type="domain" description="C2" evidence="2">
    <location>
        <begin position="32"/>
        <end position="144"/>
    </location>
</feature>
<dbReference type="SMART" id="SM00239">
    <property type="entry name" value="C2"/>
    <property type="match status" value="1"/>
</dbReference>
<evidence type="ECO:0000313" key="3">
    <source>
        <dbReference type="EMBL" id="KAF9583741.1"/>
    </source>
</evidence>
<dbReference type="InterPro" id="IPR000008">
    <property type="entry name" value="C2_dom"/>
</dbReference>
<keyword evidence="4" id="KW-1185">Reference proteome</keyword>
<dbReference type="InterPro" id="IPR035892">
    <property type="entry name" value="C2_domain_sf"/>
</dbReference>
<dbReference type="EMBL" id="JAABOA010000606">
    <property type="protein sequence ID" value="KAF9583741.1"/>
    <property type="molecule type" value="Genomic_DNA"/>
</dbReference>
<evidence type="ECO:0000313" key="4">
    <source>
        <dbReference type="Proteomes" id="UP000780801"/>
    </source>
</evidence>
<evidence type="ECO:0000256" key="1">
    <source>
        <dbReference type="SAM" id="MobiDB-lite"/>
    </source>
</evidence>
<reference evidence="3" key="1">
    <citation type="journal article" date="2020" name="Fungal Divers.">
        <title>Resolving the Mortierellaceae phylogeny through synthesis of multi-gene phylogenetics and phylogenomics.</title>
        <authorList>
            <person name="Vandepol N."/>
            <person name="Liber J."/>
            <person name="Desiro A."/>
            <person name="Na H."/>
            <person name="Kennedy M."/>
            <person name="Barry K."/>
            <person name="Grigoriev I.V."/>
            <person name="Miller A.N."/>
            <person name="O'Donnell K."/>
            <person name="Stajich J.E."/>
            <person name="Bonito G."/>
        </authorList>
    </citation>
    <scope>NUCLEOTIDE SEQUENCE</scope>
    <source>
        <strain evidence="3">KOD1015</strain>
    </source>
</reference>
<dbReference type="SUPFAM" id="SSF49562">
    <property type="entry name" value="C2 domain (Calcium/lipid-binding domain, CaLB)"/>
    <property type="match status" value="1"/>
</dbReference>
<dbReference type="InterPro" id="IPR052981">
    <property type="entry name" value="Ingression_C2_domain"/>
</dbReference>
<dbReference type="PANTHER" id="PTHR47052">
    <property type="entry name" value="CONSERVED SERINE PROLINE-RICH PROTEIN (AFU_ORTHOLOGUE AFUA_2G01790)"/>
    <property type="match status" value="1"/>
</dbReference>
<gene>
    <name evidence="3" type="primary">MCTP2</name>
    <name evidence="3" type="ORF">BGW38_008698</name>
</gene>
<proteinExistence type="predicted"/>
<dbReference type="PANTHER" id="PTHR47052:SF3">
    <property type="entry name" value="INGRESSION PROTEIN 1"/>
    <property type="match status" value="1"/>
</dbReference>